<dbReference type="RefSeq" id="WP_203995515.1">
    <property type="nucleotide sequence ID" value="NZ_BOPG01000025.1"/>
</dbReference>
<evidence type="ECO:0000313" key="3">
    <source>
        <dbReference type="Proteomes" id="UP000612585"/>
    </source>
</evidence>
<protein>
    <submittedName>
        <fullName evidence="2">Uncharacterized protein</fullName>
    </submittedName>
</protein>
<feature type="signal peptide" evidence="1">
    <location>
        <begin position="1"/>
        <end position="27"/>
    </location>
</feature>
<reference evidence="2" key="1">
    <citation type="submission" date="2021-01" db="EMBL/GenBank/DDBJ databases">
        <title>Whole genome shotgun sequence of Virgisporangium aurantiacum NBRC 16421.</title>
        <authorList>
            <person name="Komaki H."/>
            <person name="Tamura T."/>
        </authorList>
    </citation>
    <scope>NUCLEOTIDE SEQUENCE</scope>
    <source>
        <strain evidence="2">NBRC 16421</strain>
    </source>
</reference>
<dbReference type="Proteomes" id="UP000612585">
    <property type="component" value="Unassembled WGS sequence"/>
</dbReference>
<name>A0A8J3Z3C6_9ACTN</name>
<dbReference type="EMBL" id="BOPG01000025">
    <property type="protein sequence ID" value="GIJ56731.1"/>
    <property type="molecule type" value="Genomic_DNA"/>
</dbReference>
<sequence>MFRRIKSLLAALAATLIAAVSFTVATAAPAAAFGAETFGCRVSPGTILTWQPVCTNSRPATTYNAGFAVLNTSGTYDFSWRIDGPYLGIFTGCDRTSSGCGVLVAGGSTDSVVTVTVTYTQNGQSATRSATAIINGYCGGQLC</sequence>
<keyword evidence="3" id="KW-1185">Reference proteome</keyword>
<accession>A0A8J3Z3C6</accession>
<organism evidence="2 3">
    <name type="scientific">Virgisporangium aurantiacum</name>
    <dbReference type="NCBI Taxonomy" id="175570"/>
    <lineage>
        <taxon>Bacteria</taxon>
        <taxon>Bacillati</taxon>
        <taxon>Actinomycetota</taxon>
        <taxon>Actinomycetes</taxon>
        <taxon>Micromonosporales</taxon>
        <taxon>Micromonosporaceae</taxon>
        <taxon>Virgisporangium</taxon>
    </lineage>
</organism>
<feature type="chain" id="PRO_5035221894" evidence="1">
    <location>
        <begin position="28"/>
        <end position="143"/>
    </location>
</feature>
<dbReference type="AlphaFoldDB" id="A0A8J3Z3C6"/>
<keyword evidence="1" id="KW-0732">Signal</keyword>
<proteinExistence type="predicted"/>
<evidence type="ECO:0000256" key="1">
    <source>
        <dbReference type="SAM" id="SignalP"/>
    </source>
</evidence>
<evidence type="ECO:0000313" key="2">
    <source>
        <dbReference type="EMBL" id="GIJ56731.1"/>
    </source>
</evidence>
<gene>
    <name evidence="2" type="ORF">Vau01_042470</name>
</gene>
<comment type="caution">
    <text evidence="2">The sequence shown here is derived from an EMBL/GenBank/DDBJ whole genome shotgun (WGS) entry which is preliminary data.</text>
</comment>